<dbReference type="EMBL" id="CP019605">
    <property type="protein sequence ID" value="AQP45399.1"/>
    <property type="molecule type" value="Genomic_DNA"/>
</dbReference>
<dbReference type="PANTHER" id="PTHR10357">
    <property type="entry name" value="ALPHA-AMYLASE FAMILY MEMBER"/>
    <property type="match status" value="1"/>
</dbReference>
<sequence length="760" mass="83463">MNTRSEGTEPTVELTAQAPEQPGEVTEQPEPATDPESADVLPELSFDEARFAARPARLRPHARRKKLDSSPIVAPLEPSSSNRAYVEWLEEQSMLHDAKRVSRQLAGDHRMWSNPYAHPNPRAALQRASVWYTAYPLSHITGPGESFLGALGSAELWAAFSKIGIDAVHTGPVKLAGGLHGWEPTPSVDGHFDRMSMAIDPLFGTEDQYREMCETAAKHNGTIIDDIVPGHTGKGADFRLAELNYRDYPGVYHMIDIPESSWHLLPDVPEGRDSINLTPDVEQALADEGLIIGALQRVIFYEPGVKETNWSVTPPIRDFRGVMRRWVYLHYFKEGQPTINWLDPTCAGMRLVMGDAMHSLLDLGSGGLRLDANGFLGVEKTLNRQPAWSEGHPLSQAANQMIGSLVRKVGGFTFQELNLAIDDIKRTGAVGPDLSYDFITRPAAQVALATGDTEFLRLVLREAMEIGVDQASLVHALQNHDELTYELVHFAAAHRDDVYTLGGEEYRGADLAEHIRQTMRDTLTGDAAPYNAIFTQNGIASTTASIITASLGITDLDEITDADVRRITNAHLLLCMYNAWQPGVFALSGWDLVGALPLARDEVKSLIASGDTRWIERGAYDLLGVAPDAKRSASGMPRARALYGSVTEQLKKDNSFANRLAQVLRVRKRNGIDSAKLVDVPEVGHKSLLVLVNELEIGAIQVTAVNFSAEKIDARIQSELLPEGRVFDLSTRRKVGTVDALRGFNIELPAFGGLAMIIRD</sequence>
<accession>A0A1Q2CH02</accession>
<keyword evidence="2" id="KW-0808">Transferase</keyword>
<evidence type="ECO:0000313" key="2">
    <source>
        <dbReference type="EMBL" id="AQP45399.1"/>
    </source>
</evidence>
<name>A0A1Q2CH02_9ACTN</name>
<feature type="region of interest" description="Disordered" evidence="1">
    <location>
        <begin position="1"/>
        <end position="46"/>
    </location>
</feature>
<keyword evidence="3" id="KW-1185">Reference proteome</keyword>
<proteinExistence type="predicted"/>
<dbReference type="NCBIfam" id="TIGR02455">
    <property type="entry name" value="TreS_stutzeri"/>
    <property type="match status" value="1"/>
</dbReference>
<dbReference type="GO" id="GO:0005975">
    <property type="term" value="P:carbohydrate metabolic process"/>
    <property type="evidence" value="ECO:0007669"/>
    <property type="project" value="InterPro"/>
</dbReference>
<dbReference type="OrthoDB" id="9043248at2"/>
<dbReference type="AlphaFoldDB" id="A0A1Q2CH02"/>
<dbReference type="STRING" id="1610493.RPIT_11805"/>
<dbReference type="GO" id="GO:0016740">
    <property type="term" value="F:transferase activity"/>
    <property type="evidence" value="ECO:0007669"/>
    <property type="project" value="UniProtKB-KW"/>
</dbReference>
<gene>
    <name evidence="2" type="ORF">RPIT_11805</name>
</gene>
<dbReference type="KEGG" id="tfl:RPIT_11805"/>
<evidence type="ECO:0000313" key="3">
    <source>
        <dbReference type="Proteomes" id="UP000188324"/>
    </source>
</evidence>
<feature type="compositionally biased region" description="Basic residues" evidence="1">
    <location>
        <begin position="57"/>
        <end position="66"/>
    </location>
</feature>
<reference evidence="2 3" key="1">
    <citation type="journal article" date="2016" name="Int. J. Syst. Evol. Microbiol.">
        <title>Tessaracoccus flavus sp. nov., isolated from the drainage system of a lindane-producing factory.</title>
        <authorList>
            <person name="Kumari R."/>
            <person name="Singh P."/>
            <person name="Schumann P."/>
            <person name="Lal R."/>
        </authorList>
    </citation>
    <scope>NUCLEOTIDE SEQUENCE [LARGE SCALE GENOMIC DNA]</scope>
    <source>
        <strain evidence="2 3">RP1T</strain>
    </source>
</reference>
<feature type="region of interest" description="Disordered" evidence="1">
    <location>
        <begin position="57"/>
        <end position="76"/>
    </location>
</feature>
<dbReference type="Proteomes" id="UP000188324">
    <property type="component" value="Chromosome"/>
</dbReference>
<evidence type="ECO:0000256" key="1">
    <source>
        <dbReference type="SAM" id="MobiDB-lite"/>
    </source>
</evidence>
<dbReference type="RefSeq" id="WP_077343470.1">
    <property type="nucleotide sequence ID" value="NZ_CP019605.1"/>
</dbReference>
<dbReference type="SUPFAM" id="SSF51445">
    <property type="entry name" value="(Trans)glycosidases"/>
    <property type="match status" value="1"/>
</dbReference>
<organism evidence="2 3">
    <name type="scientific">Tessaracoccus flavus</name>
    <dbReference type="NCBI Taxonomy" id="1610493"/>
    <lineage>
        <taxon>Bacteria</taxon>
        <taxon>Bacillati</taxon>
        <taxon>Actinomycetota</taxon>
        <taxon>Actinomycetes</taxon>
        <taxon>Propionibacteriales</taxon>
        <taxon>Propionibacteriaceae</taxon>
        <taxon>Tessaracoccus</taxon>
    </lineage>
</organism>
<dbReference type="Gene3D" id="3.20.20.80">
    <property type="entry name" value="Glycosidases"/>
    <property type="match status" value="2"/>
</dbReference>
<protein>
    <submittedName>
        <fullName evidence="2">Maltose alpha-D-glucosyltransferase</fullName>
    </submittedName>
</protein>
<dbReference type="InterPro" id="IPR012665">
    <property type="entry name" value="Trehalose_synth"/>
</dbReference>
<dbReference type="InterPro" id="IPR017853">
    <property type="entry name" value="GH"/>
</dbReference>